<dbReference type="Ensembl" id="ENSACLT00000096866.1">
    <property type="protein sequence ID" value="ENSACLP00000067501.1"/>
    <property type="gene ID" value="ENSACLG00000024993.2"/>
</dbReference>
<dbReference type="GeneTree" id="ENSGT00940000155843"/>
<dbReference type="PANTHER" id="PTHR45716:SF5">
    <property type="entry name" value="SYNAPTOTAGMIN-LIKE PROTEIN 2"/>
    <property type="match status" value="1"/>
</dbReference>
<proteinExistence type="predicted"/>
<evidence type="ECO:0000313" key="3">
    <source>
        <dbReference type="Proteomes" id="UP000265100"/>
    </source>
</evidence>
<organism evidence="2 3">
    <name type="scientific">Astatotilapia calliptera</name>
    <name type="common">Eastern happy</name>
    <name type="synonym">Chromis callipterus</name>
    <dbReference type="NCBI Taxonomy" id="8154"/>
    <lineage>
        <taxon>Eukaryota</taxon>
        <taxon>Metazoa</taxon>
        <taxon>Chordata</taxon>
        <taxon>Craniata</taxon>
        <taxon>Vertebrata</taxon>
        <taxon>Euteleostomi</taxon>
        <taxon>Actinopterygii</taxon>
        <taxon>Neopterygii</taxon>
        <taxon>Teleostei</taxon>
        <taxon>Neoteleostei</taxon>
        <taxon>Acanthomorphata</taxon>
        <taxon>Ovalentaria</taxon>
        <taxon>Cichlomorphae</taxon>
        <taxon>Cichliformes</taxon>
        <taxon>Cichlidae</taxon>
        <taxon>African cichlids</taxon>
        <taxon>Pseudocrenilabrinae</taxon>
        <taxon>Haplochromini</taxon>
        <taxon>Astatotilapia</taxon>
    </lineage>
</organism>
<dbReference type="Proteomes" id="UP000265100">
    <property type="component" value="Chromosome 10"/>
</dbReference>
<evidence type="ECO:0000313" key="2">
    <source>
        <dbReference type="Ensembl" id="ENSACLP00000067501.1"/>
    </source>
</evidence>
<dbReference type="GO" id="GO:0042043">
    <property type="term" value="F:neurexin family protein binding"/>
    <property type="evidence" value="ECO:0007669"/>
    <property type="project" value="TreeGrafter"/>
</dbReference>
<protein>
    <recommendedName>
        <fullName evidence="1">RabBD domain-containing protein</fullName>
    </recommendedName>
</protein>
<dbReference type="Gene3D" id="6.10.250.3000">
    <property type="match status" value="1"/>
</dbReference>
<feature type="domain" description="RabBD" evidence="1">
    <location>
        <begin position="1"/>
        <end position="57"/>
    </location>
</feature>
<dbReference type="AlphaFoldDB" id="A0AAX7URW5"/>
<name>A0AAX7URW5_ASTCA</name>
<dbReference type="GO" id="GO:0070382">
    <property type="term" value="C:exocytic vesicle"/>
    <property type="evidence" value="ECO:0007669"/>
    <property type="project" value="TreeGrafter"/>
</dbReference>
<dbReference type="PROSITE" id="PS50916">
    <property type="entry name" value="RABBD"/>
    <property type="match status" value="1"/>
</dbReference>
<dbReference type="GO" id="GO:0031267">
    <property type="term" value="F:small GTPase binding"/>
    <property type="evidence" value="ECO:0007669"/>
    <property type="project" value="InterPro"/>
</dbReference>
<accession>A0AAX7URW5</accession>
<evidence type="ECO:0000259" key="1">
    <source>
        <dbReference type="PROSITE" id="PS50916"/>
    </source>
</evidence>
<dbReference type="GO" id="GO:0005886">
    <property type="term" value="C:plasma membrane"/>
    <property type="evidence" value="ECO:0007669"/>
    <property type="project" value="TreeGrafter"/>
</dbReference>
<keyword evidence="3" id="KW-1185">Reference proteome</keyword>
<dbReference type="GO" id="GO:0006887">
    <property type="term" value="P:exocytosis"/>
    <property type="evidence" value="ECO:0007669"/>
    <property type="project" value="TreeGrafter"/>
</dbReference>
<dbReference type="InterPro" id="IPR010911">
    <property type="entry name" value="Rab_BD"/>
</dbReference>
<dbReference type="PANTHER" id="PTHR45716">
    <property type="entry name" value="BITESIZE, ISOFORM I"/>
    <property type="match status" value="1"/>
</dbReference>
<reference evidence="2" key="2">
    <citation type="submission" date="2025-08" db="UniProtKB">
        <authorList>
            <consortium name="Ensembl"/>
        </authorList>
    </citation>
    <scope>IDENTIFICATION</scope>
</reference>
<dbReference type="GO" id="GO:0006886">
    <property type="term" value="P:intracellular protein transport"/>
    <property type="evidence" value="ECO:0007669"/>
    <property type="project" value="InterPro"/>
</dbReference>
<reference evidence="2" key="3">
    <citation type="submission" date="2025-09" db="UniProtKB">
        <authorList>
            <consortium name="Ensembl"/>
        </authorList>
    </citation>
    <scope>IDENTIFICATION</scope>
</reference>
<reference evidence="2" key="1">
    <citation type="submission" date="2018-05" db="EMBL/GenBank/DDBJ databases">
        <authorList>
            <person name="Datahose"/>
        </authorList>
    </citation>
    <scope>NUCLEOTIDE SEQUENCE</scope>
</reference>
<sequence>MIDLSFLTKEEQETILTVLKRDAELKKLEDQRVQNLQKSVMNKSQLRYLTGEWFYETKQLRHQDRIHGSDIIRASMRRTLKLKTILELSQTSAERCSFVSTESKDVSLPAVCCGVLQEPHMELSNNQRCLCEDHLGCVRTHGCRRPLYKIYRP</sequence>